<dbReference type="InterPro" id="IPR011990">
    <property type="entry name" value="TPR-like_helical_dom_sf"/>
</dbReference>
<evidence type="ECO:0000313" key="3">
    <source>
        <dbReference type="Proteomes" id="UP000462363"/>
    </source>
</evidence>
<sequence>MKKQVNDEVMTDLCMKVKKYVEEKDWDSCMELIPRYMERYPNSAVPHNLLGIVLESQGHHPDAMRHFRAAWSLDPTFMPASQNIDAYSLYDSEKDVKPAYTADDCLTERRPALLEKSGFFLRRLRTVKKKVQAA</sequence>
<dbReference type="EMBL" id="VUMB01000014">
    <property type="protein sequence ID" value="MSS40363.1"/>
    <property type="molecule type" value="Genomic_DNA"/>
</dbReference>
<organism evidence="2 3">
    <name type="scientific">Clostridium scindens (strain JCM 10418 / VPI 12708)</name>
    <dbReference type="NCBI Taxonomy" id="29347"/>
    <lineage>
        <taxon>Bacteria</taxon>
        <taxon>Bacillati</taxon>
        <taxon>Bacillota</taxon>
        <taxon>Clostridia</taxon>
        <taxon>Lachnospirales</taxon>
        <taxon>Lachnospiraceae</taxon>
    </lineage>
</organism>
<accession>A0A844F5E8</accession>
<dbReference type="RefSeq" id="WP_154322648.1">
    <property type="nucleotide sequence ID" value="NZ_CP045695.1"/>
</dbReference>
<reference evidence="2 3" key="1">
    <citation type="submission" date="2019-08" db="EMBL/GenBank/DDBJ databases">
        <title>In-depth cultivation of the pig gut microbiome towards novel bacterial diversity and tailored functional studies.</title>
        <authorList>
            <person name="Wylensek D."/>
            <person name="Hitch T.C.A."/>
            <person name="Clavel T."/>
        </authorList>
    </citation>
    <scope>NUCLEOTIDE SEQUENCE [LARGE SCALE GENOMIC DNA]</scope>
    <source>
        <strain evidence="2 3">BL-389-WT-3D</strain>
    </source>
</reference>
<dbReference type="SUPFAM" id="SSF48452">
    <property type="entry name" value="TPR-like"/>
    <property type="match status" value="1"/>
</dbReference>
<evidence type="ECO:0000256" key="1">
    <source>
        <dbReference type="PROSITE-ProRule" id="PRU00339"/>
    </source>
</evidence>
<evidence type="ECO:0008006" key="4">
    <source>
        <dbReference type="Google" id="ProtNLM"/>
    </source>
</evidence>
<name>A0A844F5E8_CLOSV</name>
<dbReference type="Proteomes" id="UP000462363">
    <property type="component" value="Unassembled WGS sequence"/>
</dbReference>
<gene>
    <name evidence="2" type="ORF">FYJ37_08365</name>
</gene>
<dbReference type="PROSITE" id="PS50005">
    <property type="entry name" value="TPR"/>
    <property type="match status" value="1"/>
</dbReference>
<proteinExistence type="predicted"/>
<protein>
    <recommendedName>
        <fullName evidence="4">Tetratricopeptide repeat protein</fullName>
    </recommendedName>
</protein>
<feature type="repeat" description="TPR" evidence="1">
    <location>
        <begin position="44"/>
        <end position="77"/>
    </location>
</feature>
<dbReference type="AlphaFoldDB" id="A0A844F5E8"/>
<dbReference type="Gene3D" id="1.25.40.10">
    <property type="entry name" value="Tetratricopeptide repeat domain"/>
    <property type="match status" value="1"/>
</dbReference>
<keyword evidence="1" id="KW-0802">TPR repeat</keyword>
<dbReference type="InterPro" id="IPR019734">
    <property type="entry name" value="TPR_rpt"/>
</dbReference>
<evidence type="ECO:0000313" key="2">
    <source>
        <dbReference type="EMBL" id="MSS40363.1"/>
    </source>
</evidence>
<comment type="caution">
    <text evidence="2">The sequence shown here is derived from an EMBL/GenBank/DDBJ whole genome shotgun (WGS) entry which is preliminary data.</text>
</comment>